<feature type="transmembrane region" description="Helical" evidence="6">
    <location>
        <begin position="45"/>
        <end position="62"/>
    </location>
</feature>
<keyword evidence="3 6" id="KW-0812">Transmembrane</keyword>
<evidence type="ECO:0000256" key="5">
    <source>
        <dbReference type="ARBA" id="ARBA00023136"/>
    </source>
</evidence>
<comment type="similarity">
    <text evidence="2">Belongs to the autoinducer-2 exporter (AI-2E) (TC 2.A.86) family.</text>
</comment>
<evidence type="ECO:0000313" key="7">
    <source>
        <dbReference type="EMBL" id="TMV11572.1"/>
    </source>
</evidence>
<feature type="transmembrane region" description="Helical" evidence="6">
    <location>
        <begin position="68"/>
        <end position="86"/>
    </location>
</feature>
<gene>
    <name evidence="7" type="ORF">FGK64_14945</name>
</gene>
<keyword evidence="5 6" id="KW-0472">Membrane</keyword>
<evidence type="ECO:0000256" key="1">
    <source>
        <dbReference type="ARBA" id="ARBA00004141"/>
    </source>
</evidence>
<evidence type="ECO:0000256" key="3">
    <source>
        <dbReference type="ARBA" id="ARBA00022692"/>
    </source>
</evidence>
<evidence type="ECO:0000313" key="8">
    <source>
        <dbReference type="Proteomes" id="UP001191082"/>
    </source>
</evidence>
<feature type="transmembrane region" description="Helical" evidence="6">
    <location>
        <begin position="244"/>
        <end position="265"/>
    </location>
</feature>
<feature type="transmembrane region" description="Helical" evidence="6">
    <location>
        <begin position="295"/>
        <end position="318"/>
    </location>
</feature>
<keyword evidence="4 6" id="KW-1133">Transmembrane helix</keyword>
<dbReference type="InterPro" id="IPR002549">
    <property type="entry name" value="AI-2E-like"/>
</dbReference>
<organism evidence="7 8">
    <name type="scientific">Arenibacterium halophilum</name>
    <dbReference type="NCBI Taxonomy" id="2583821"/>
    <lineage>
        <taxon>Bacteria</taxon>
        <taxon>Pseudomonadati</taxon>
        <taxon>Pseudomonadota</taxon>
        <taxon>Alphaproteobacteria</taxon>
        <taxon>Rhodobacterales</taxon>
        <taxon>Paracoccaceae</taxon>
        <taxon>Arenibacterium</taxon>
    </lineage>
</organism>
<evidence type="ECO:0000256" key="2">
    <source>
        <dbReference type="ARBA" id="ARBA00009773"/>
    </source>
</evidence>
<feature type="transmembrane region" description="Helical" evidence="6">
    <location>
        <begin position="190"/>
        <end position="212"/>
    </location>
</feature>
<dbReference type="RefSeq" id="WP_138864637.1">
    <property type="nucleotide sequence ID" value="NZ_VCPC01000003.1"/>
</dbReference>
<comment type="subcellular location">
    <subcellularLocation>
        <location evidence="1">Membrane</location>
        <topology evidence="1">Multi-pass membrane protein</topology>
    </subcellularLocation>
</comment>
<name>A0ABY2X712_9RHOB</name>
<dbReference type="PANTHER" id="PTHR21716">
    <property type="entry name" value="TRANSMEMBRANE PROTEIN"/>
    <property type="match status" value="1"/>
</dbReference>
<feature type="transmembrane region" description="Helical" evidence="6">
    <location>
        <begin position="271"/>
        <end position="288"/>
    </location>
</feature>
<sequence>MNTTAASVRIPQPQAEHPLIDPSAPEIPRDENSDGLITGVSDTKLARVATILIGVVVLFAVLDMAQDFFAPVVAALVMGIVLSPLTRIWARLHFRPSLAALASLVVVILVLAALAVVLEPYVTSAIGRAPTIWRELESAFRGVLEMLRGLDEITEDVAKTVAADGEQAAAGAAGGAAAAEEKVVPSLTDALFYAPTFLAQFMIFAGTLYFFLLAKDEVYRAIGNSLERLTSNDFEKAERRVAKYVLTITTINAVFAVIVASVMHALGMPAAPFWGLLAFVLNFVLYLGPVFMAATLLVSGIVVFDGAYSVAPAFLYMAMNTVEGQFVTPAFVGQQMKLSPLLVFVSLVFWLWLWGPLGGIIAIPLMIWTMTISKGALRD</sequence>
<feature type="transmembrane region" description="Helical" evidence="6">
    <location>
        <begin position="98"/>
        <end position="118"/>
    </location>
</feature>
<protein>
    <submittedName>
        <fullName evidence="7">AI-2E family transporter</fullName>
    </submittedName>
</protein>
<keyword evidence="8" id="KW-1185">Reference proteome</keyword>
<feature type="transmembrane region" description="Helical" evidence="6">
    <location>
        <begin position="338"/>
        <end position="368"/>
    </location>
</feature>
<reference evidence="7 8" key="1">
    <citation type="submission" date="2019-05" db="EMBL/GenBank/DDBJ databases">
        <title>Marivita sp. nov. isolated from sea sediment.</title>
        <authorList>
            <person name="Kim W."/>
        </authorList>
    </citation>
    <scope>NUCLEOTIDE SEQUENCE [LARGE SCALE GENOMIC DNA]</scope>
    <source>
        <strain evidence="7 8">CAU 1492</strain>
    </source>
</reference>
<dbReference type="Proteomes" id="UP001191082">
    <property type="component" value="Unassembled WGS sequence"/>
</dbReference>
<proteinExistence type="inferred from homology"/>
<evidence type="ECO:0000256" key="6">
    <source>
        <dbReference type="SAM" id="Phobius"/>
    </source>
</evidence>
<dbReference type="Pfam" id="PF01594">
    <property type="entry name" value="AI-2E_transport"/>
    <property type="match status" value="1"/>
</dbReference>
<dbReference type="EMBL" id="VCPC01000003">
    <property type="protein sequence ID" value="TMV11572.1"/>
    <property type="molecule type" value="Genomic_DNA"/>
</dbReference>
<evidence type="ECO:0000256" key="4">
    <source>
        <dbReference type="ARBA" id="ARBA00022989"/>
    </source>
</evidence>
<comment type="caution">
    <text evidence="7">The sequence shown here is derived from an EMBL/GenBank/DDBJ whole genome shotgun (WGS) entry which is preliminary data.</text>
</comment>
<accession>A0ABY2X712</accession>
<dbReference type="PANTHER" id="PTHR21716:SF16">
    <property type="entry name" value="BLL1467 PROTEIN"/>
    <property type="match status" value="1"/>
</dbReference>